<sequence>MTEPTQVPQATDPKMGFNTYAERLNGRAAMIGFIIAVAIELVTGKGLLAWLGLIDIS</sequence>
<proteinExistence type="predicted"/>
<feature type="transmembrane region" description="Helical" evidence="1">
    <location>
        <begin position="28"/>
        <end position="53"/>
    </location>
</feature>
<reference evidence="2" key="1">
    <citation type="submission" date="2019-05" db="EMBL/GenBank/DDBJ databases">
        <title>Whole genome sequencing of Pseudanabaena catenata USMAC16.</title>
        <authorList>
            <person name="Khan Z."/>
            <person name="Omar W.M."/>
            <person name="Convey P."/>
            <person name="Merican F."/>
            <person name="Najimudin N."/>
        </authorList>
    </citation>
    <scope>NUCLEOTIDE SEQUENCE</scope>
    <source>
        <strain evidence="2">USMAC16</strain>
    </source>
</reference>
<comment type="caution">
    <text evidence="2">The sequence shown here is derived from an EMBL/GenBank/DDBJ whole genome shotgun (WGS) entry which is preliminary data.</text>
</comment>
<keyword evidence="1" id="KW-0472">Membrane</keyword>
<evidence type="ECO:0000256" key="1">
    <source>
        <dbReference type="SAM" id="Phobius"/>
    </source>
</evidence>
<dbReference type="EMBL" id="VBTY01000090">
    <property type="protein sequence ID" value="MDG3495256.1"/>
    <property type="molecule type" value="Genomic_DNA"/>
</dbReference>
<keyword evidence="1" id="KW-0812">Transmembrane</keyword>
<organism evidence="2 3">
    <name type="scientific">Pseudanabaena catenata USMAC16</name>
    <dbReference type="NCBI Taxonomy" id="1855837"/>
    <lineage>
        <taxon>Bacteria</taxon>
        <taxon>Bacillati</taxon>
        <taxon>Cyanobacteriota</taxon>
        <taxon>Cyanophyceae</taxon>
        <taxon>Pseudanabaenales</taxon>
        <taxon>Pseudanabaenaceae</taxon>
        <taxon>Pseudanabaena</taxon>
    </lineage>
</organism>
<dbReference type="RefSeq" id="WP_009627374.1">
    <property type="nucleotide sequence ID" value="NZ_VBTY01000090.1"/>
</dbReference>
<dbReference type="SUPFAM" id="SSF103511">
    <property type="entry name" value="Chlorophyll a-b binding protein"/>
    <property type="match status" value="1"/>
</dbReference>
<gene>
    <name evidence="2" type="ORF">FEV09_11865</name>
</gene>
<evidence type="ECO:0008006" key="4">
    <source>
        <dbReference type="Google" id="ProtNLM"/>
    </source>
</evidence>
<dbReference type="Gene3D" id="1.10.3460.10">
    <property type="entry name" value="Chlorophyll a/b binding protein domain"/>
    <property type="match status" value="1"/>
</dbReference>
<protein>
    <recommendedName>
        <fullName evidence="4">CAB/ELIP/HLIP-related protein</fullName>
    </recommendedName>
</protein>
<keyword evidence="3" id="KW-1185">Reference proteome</keyword>
<evidence type="ECO:0000313" key="2">
    <source>
        <dbReference type="EMBL" id="MDG3495256.1"/>
    </source>
</evidence>
<accession>A0A9X4RI68</accession>
<evidence type="ECO:0000313" key="3">
    <source>
        <dbReference type="Proteomes" id="UP001152872"/>
    </source>
</evidence>
<dbReference type="AlphaFoldDB" id="A0A9X4RI68"/>
<dbReference type="Proteomes" id="UP001152872">
    <property type="component" value="Unassembled WGS sequence"/>
</dbReference>
<keyword evidence="1" id="KW-1133">Transmembrane helix</keyword>
<name>A0A9X4RI68_9CYAN</name>